<comment type="caution">
    <text evidence="8">The sequence shown here is derived from an EMBL/GenBank/DDBJ whole genome shotgun (WGS) entry which is preliminary data.</text>
</comment>
<sequence length="432" mass="48807">MTSKPKAYHLTPSDITIEPKSINAGKYGAVHKGHFAVPDSEKWETIDKYRTKCLAVKIIKDVHPDEIDSEKLACAKLPQHPNLLRMLGHFTHEGLTYVVSTYIDGVEMHEYTRFQAISEAQAITFMRQATDGLSVMHSKGLIHCDIKFENLLVDKYGHLTIIDFGSMHCVTSQPEPKKIRGTLNFSAPEIMRSKLKDLGKLEHPNQLSRDHDQFVSKGDWKTDVWSLAFCCIVLLKGSFVYHADKFTVEDCKRLYKELYSLDLQKTIKDLNVSEKCKLWLSETLTRHPGERLTMRDARNHDWLKRPNEDMTKEKIRRRSISPGRAPPPGLPTPKVSSSKSSVSSNPQPPSPVAVIGNVRRDRRSSASESRSLQNTVKTNEQTSRSHLQERQNATRSSTSGTIKKKPAVVIHQGNRGKMPSSKPPSRPPSRQG</sequence>
<dbReference type="InterPro" id="IPR011009">
    <property type="entry name" value="Kinase-like_dom_sf"/>
</dbReference>
<dbReference type="GO" id="GO:0005524">
    <property type="term" value="F:ATP binding"/>
    <property type="evidence" value="ECO:0007669"/>
    <property type="project" value="UniProtKB-KW"/>
</dbReference>
<dbReference type="PANTHER" id="PTHR24345">
    <property type="entry name" value="SERINE/THREONINE-PROTEIN KINASE PLK"/>
    <property type="match status" value="1"/>
</dbReference>
<dbReference type="Proteomes" id="UP000217199">
    <property type="component" value="Unassembled WGS sequence"/>
</dbReference>
<dbReference type="SMART" id="SM00220">
    <property type="entry name" value="S_TKc"/>
    <property type="match status" value="1"/>
</dbReference>
<feature type="compositionally biased region" description="Pro residues" evidence="6">
    <location>
        <begin position="421"/>
        <end position="432"/>
    </location>
</feature>
<keyword evidence="1" id="KW-0723">Serine/threonine-protein kinase</keyword>
<name>A0A286UD20_9AGAM</name>
<evidence type="ECO:0000256" key="3">
    <source>
        <dbReference type="ARBA" id="ARBA00022741"/>
    </source>
</evidence>
<dbReference type="OrthoDB" id="10252171at2759"/>
<feature type="region of interest" description="Disordered" evidence="6">
    <location>
        <begin position="303"/>
        <end position="432"/>
    </location>
</feature>
<dbReference type="PROSITE" id="PS00108">
    <property type="entry name" value="PROTEIN_KINASE_ST"/>
    <property type="match status" value="1"/>
</dbReference>
<proteinExistence type="predicted"/>
<keyword evidence="4 8" id="KW-0418">Kinase</keyword>
<keyword evidence="5" id="KW-0067">ATP-binding</keyword>
<dbReference type="PANTHER" id="PTHR24345:SF0">
    <property type="entry name" value="CELL CYCLE SERINE_THREONINE-PROTEIN KINASE CDC5_MSD2"/>
    <property type="match status" value="1"/>
</dbReference>
<keyword evidence="3" id="KW-0547">Nucleotide-binding</keyword>
<dbReference type="Gene3D" id="1.10.510.10">
    <property type="entry name" value="Transferase(Phosphotransferase) domain 1"/>
    <property type="match status" value="1"/>
</dbReference>
<evidence type="ECO:0000313" key="9">
    <source>
        <dbReference type="Proteomes" id="UP000217199"/>
    </source>
</evidence>
<organism evidence="8 9">
    <name type="scientific">Pyrrhoderma noxium</name>
    <dbReference type="NCBI Taxonomy" id="2282107"/>
    <lineage>
        <taxon>Eukaryota</taxon>
        <taxon>Fungi</taxon>
        <taxon>Dikarya</taxon>
        <taxon>Basidiomycota</taxon>
        <taxon>Agaricomycotina</taxon>
        <taxon>Agaricomycetes</taxon>
        <taxon>Hymenochaetales</taxon>
        <taxon>Hymenochaetaceae</taxon>
        <taxon>Pyrrhoderma</taxon>
    </lineage>
</organism>
<feature type="compositionally biased region" description="Low complexity" evidence="6">
    <location>
        <begin position="332"/>
        <end position="345"/>
    </location>
</feature>
<dbReference type="SUPFAM" id="SSF56112">
    <property type="entry name" value="Protein kinase-like (PK-like)"/>
    <property type="match status" value="1"/>
</dbReference>
<dbReference type="InterPro" id="IPR000719">
    <property type="entry name" value="Prot_kinase_dom"/>
</dbReference>
<keyword evidence="2" id="KW-0808">Transferase</keyword>
<feature type="domain" description="Protein kinase" evidence="7">
    <location>
        <begin position="16"/>
        <end position="303"/>
    </location>
</feature>
<keyword evidence="9" id="KW-1185">Reference proteome</keyword>
<evidence type="ECO:0000313" key="8">
    <source>
        <dbReference type="EMBL" id="PAV17512.1"/>
    </source>
</evidence>
<dbReference type="GO" id="GO:0005634">
    <property type="term" value="C:nucleus"/>
    <property type="evidence" value="ECO:0007669"/>
    <property type="project" value="TreeGrafter"/>
</dbReference>
<evidence type="ECO:0000256" key="1">
    <source>
        <dbReference type="ARBA" id="ARBA00022527"/>
    </source>
</evidence>
<dbReference type="GO" id="GO:0004674">
    <property type="term" value="F:protein serine/threonine kinase activity"/>
    <property type="evidence" value="ECO:0007669"/>
    <property type="project" value="UniProtKB-KW"/>
</dbReference>
<evidence type="ECO:0000256" key="2">
    <source>
        <dbReference type="ARBA" id="ARBA00022679"/>
    </source>
</evidence>
<gene>
    <name evidence="8" type="ORF">PNOK_0757700</name>
</gene>
<reference evidence="8 9" key="1">
    <citation type="journal article" date="2017" name="Mol. Ecol.">
        <title>Comparative and population genomic landscape of Phellinus noxius: A hypervariable fungus causing root rot in trees.</title>
        <authorList>
            <person name="Chung C.L."/>
            <person name="Lee T.J."/>
            <person name="Akiba M."/>
            <person name="Lee H.H."/>
            <person name="Kuo T.H."/>
            <person name="Liu D."/>
            <person name="Ke H.M."/>
            <person name="Yokoi T."/>
            <person name="Roa M.B."/>
            <person name="Lu M.J."/>
            <person name="Chang Y.Y."/>
            <person name="Ann P.J."/>
            <person name="Tsai J.N."/>
            <person name="Chen C.Y."/>
            <person name="Tzean S.S."/>
            <person name="Ota Y."/>
            <person name="Hattori T."/>
            <person name="Sahashi N."/>
            <person name="Liou R.F."/>
            <person name="Kikuchi T."/>
            <person name="Tsai I.J."/>
        </authorList>
    </citation>
    <scope>NUCLEOTIDE SEQUENCE [LARGE SCALE GENOMIC DNA]</scope>
    <source>
        <strain evidence="8 9">FFPRI411160</strain>
    </source>
</reference>
<feature type="compositionally biased region" description="Basic and acidic residues" evidence="6">
    <location>
        <begin position="303"/>
        <end position="313"/>
    </location>
</feature>
<feature type="compositionally biased region" description="Polar residues" evidence="6">
    <location>
        <begin position="372"/>
        <end position="401"/>
    </location>
</feature>
<evidence type="ECO:0000256" key="6">
    <source>
        <dbReference type="SAM" id="MobiDB-lite"/>
    </source>
</evidence>
<evidence type="ECO:0000259" key="7">
    <source>
        <dbReference type="PROSITE" id="PS50011"/>
    </source>
</evidence>
<accession>A0A286UD20</accession>
<dbReference type="InterPro" id="IPR008271">
    <property type="entry name" value="Ser/Thr_kinase_AS"/>
</dbReference>
<evidence type="ECO:0000256" key="4">
    <source>
        <dbReference type="ARBA" id="ARBA00022777"/>
    </source>
</evidence>
<dbReference type="STRING" id="2282107.A0A286UD20"/>
<dbReference type="PROSITE" id="PS50011">
    <property type="entry name" value="PROTEIN_KINASE_DOM"/>
    <property type="match status" value="1"/>
</dbReference>
<dbReference type="InParanoid" id="A0A286UD20"/>
<dbReference type="EMBL" id="NBII01000007">
    <property type="protein sequence ID" value="PAV17512.1"/>
    <property type="molecule type" value="Genomic_DNA"/>
</dbReference>
<dbReference type="Pfam" id="PF00069">
    <property type="entry name" value="Pkinase"/>
    <property type="match status" value="1"/>
</dbReference>
<dbReference type="AlphaFoldDB" id="A0A286UD20"/>
<protein>
    <submittedName>
        <fullName evidence="8">Myosin light chain kinase</fullName>
    </submittedName>
</protein>
<evidence type="ECO:0000256" key="5">
    <source>
        <dbReference type="ARBA" id="ARBA00022840"/>
    </source>
</evidence>